<keyword evidence="8" id="KW-1185">Reference proteome</keyword>
<name>A0A5C5RYC5_9ACTN</name>
<dbReference type="PANTHER" id="PTHR43350">
    <property type="entry name" value="NAD-DEPENDENT ALCOHOL DEHYDROGENASE"/>
    <property type="match status" value="1"/>
</dbReference>
<comment type="cofactor">
    <cofactor evidence="1">
        <name>Zn(2+)</name>
        <dbReference type="ChEBI" id="CHEBI:29105"/>
    </cofactor>
</comment>
<evidence type="ECO:0000256" key="2">
    <source>
        <dbReference type="ARBA" id="ARBA00008072"/>
    </source>
</evidence>
<keyword evidence="4" id="KW-0862">Zinc</keyword>
<dbReference type="GO" id="GO:0046872">
    <property type="term" value="F:metal ion binding"/>
    <property type="evidence" value="ECO:0007669"/>
    <property type="project" value="UniProtKB-KW"/>
</dbReference>
<dbReference type="Pfam" id="PF08240">
    <property type="entry name" value="ADH_N"/>
    <property type="match status" value="1"/>
</dbReference>
<evidence type="ECO:0000259" key="6">
    <source>
        <dbReference type="Pfam" id="PF08240"/>
    </source>
</evidence>
<keyword evidence="3" id="KW-0479">Metal-binding</keyword>
<gene>
    <name evidence="7" type="ORF">FK530_18475</name>
</gene>
<evidence type="ECO:0000256" key="3">
    <source>
        <dbReference type="ARBA" id="ARBA00022723"/>
    </source>
</evidence>
<dbReference type="GO" id="GO:0016491">
    <property type="term" value="F:oxidoreductase activity"/>
    <property type="evidence" value="ECO:0007669"/>
    <property type="project" value="UniProtKB-KW"/>
</dbReference>
<comment type="similarity">
    <text evidence="2">Belongs to the zinc-containing alcohol dehydrogenase family.</text>
</comment>
<feature type="domain" description="Alcohol dehydrogenase-like N-terminal" evidence="6">
    <location>
        <begin position="33"/>
        <end position="118"/>
    </location>
</feature>
<evidence type="ECO:0000256" key="5">
    <source>
        <dbReference type="ARBA" id="ARBA00023002"/>
    </source>
</evidence>
<dbReference type="SUPFAM" id="SSF50129">
    <property type="entry name" value="GroES-like"/>
    <property type="match status" value="1"/>
</dbReference>
<dbReference type="RefSeq" id="WP_146488446.1">
    <property type="nucleotide sequence ID" value="NZ_VIGX01000013.1"/>
</dbReference>
<evidence type="ECO:0000256" key="1">
    <source>
        <dbReference type="ARBA" id="ARBA00001947"/>
    </source>
</evidence>
<proteinExistence type="inferred from homology"/>
<dbReference type="InterPro" id="IPR011032">
    <property type="entry name" value="GroES-like_sf"/>
</dbReference>
<keyword evidence="5" id="KW-0560">Oxidoreductase</keyword>
<dbReference type="Gene3D" id="3.90.180.10">
    <property type="entry name" value="Medium-chain alcohol dehydrogenases, catalytic domain"/>
    <property type="match status" value="1"/>
</dbReference>
<organism evidence="7 8">
    <name type="scientific">Tsukamurella conjunctivitidis</name>
    <dbReference type="NCBI Taxonomy" id="2592068"/>
    <lineage>
        <taxon>Bacteria</taxon>
        <taxon>Bacillati</taxon>
        <taxon>Actinomycetota</taxon>
        <taxon>Actinomycetes</taxon>
        <taxon>Mycobacteriales</taxon>
        <taxon>Tsukamurellaceae</taxon>
        <taxon>Tsukamurella</taxon>
    </lineage>
</organism>
<dbReference type="Proteomes" id="UP000319375">
    <property type="component" value="Unassembled WGS sequence"/>
</dbReference>
<dbReference type="OrthoDB" id="9797931at2"/>
<evidence type="ECO:0000313" key="7">
    <source>
        <dbReference type="EMBL" id="TWS27503.1"/>
    </source>
</evidence>
<evidence type="ECO:0000313" key="8">
    <source>
        <dbReference type="Proteomes" id="UP000319375"/>
    </source>
</evidence>
<dbReference type="InterPro" id="IPR013154">
    <property type="entry name" value="ADH-like_N"/>
</dbReference>
<evidence type="ECO:0000256" key="4">
    <source>
        <dbReference type="ARBA" id="ARBA00022833"/>
    </source>
</evidence>
<reference evidence="7 8" key="1">
    <citation type="submission" date="2019-06" db="EMBL/GenBank/DDBJ databases">
        <title>Tsukamurella conjunctivitidis sp. nov., Tsukamurella assacharolytica sp. nov. and Tsukamurella sputae sp. nov. isolated from patients with conjunctivitis, bacteraemia (lymphoma) and respiratory infection (sputum) in Hong Kong.</title>
        <authorList>
            <person name="Teng J.L.L."/>
            <person name="Lee H.H."/>
            <person name="Fong J.Y.H."/>
            <person name="Fok K.M.N."/>
            <person name="Lau S.K.P."/>
            <person name="Woo P.C.Y."/>
        </authorList>
    </citation>
    <scope>NUCLEOTIDE SEQUENCE [LARGE SCALE GENOMIC DNA]</scope>
    <source>
        <strain evidence="7 8">HKU72</strain>
    </source>
</reference>
<sequence length="359" mass="36645">MTARHRALVRRAPDSAGRTLVDVASVPTPDLTRGDLLVAPVVAGICGTDWQILRGDRPDPAAILGHEGLARIVAGEGAFAVGDLVTVNPTHPSDPGFLLGHNVPGLWSERTVVPASAVAAGLVLPVTETLPDPTLVGALAEPLASAMYGLEVASSVTVPKSLVVWGDGIVGRLASVLWARALPGLRVLRVSRSGAADPGLAGQLHDLPGPIAAVLVTPRSGTAGALVHLDRHIDTELLVDVHGGIDAGPLPLRCGSVDVAEVRAGNCGGEPHTPVHVTLPRPGGAPIHIVGHRGVAGRHLRAAIDLLATAPADFAPVLTHVVDLDGAAGLINDVLSRGTRDHGGRRVLKAAVRFDGAAS</sequence>
<dbReference type="AlphaFoldDB" id="A0A5C5RYC5"/>
<dbReference type="EMBL" id="VIGX01000013">
    <property type="protein sequence ID" value="TWS27503.1"/>
    <property type="molecule type" value="Genomic_DNA"/>
</dbReference>
<dbReference type="PANTHER" id="PTHR43350:SF19">
    <property type="entry name" value="D-GULOSIDE 3-DEHYDROGENASE"/>
    <property type="match status" value="1"/>
</dbReference>
<comment type="caution">
    <text evidence="7">The sequence shown here is derived from an EMBL/GenBank/DDBJ whole genome shotgun (WGS) entry which is preliminary data.</text>
</comment>
<accession>A0A5C5RYC5</accession>
<protein>
    <submittedName>
        <fullName evidence="7">Dehydrogenase</fullName>
    </submittedName>
</protein>